<accession>A0A147BWL2</accession>
<proteinExistence type="predicted"/>
<feature type="non-terminal residue" evidence="2">
    <location>
        <position position="114"/>
    </location>
</feature>
<evidence type="ECO:0000313" key="2">
    <source>
        <dbReference type="EMBL" id="JAR95164.1"/>
    </source>
</evidence>
<feature type="signal peptide" evidence="1">
    <location>
        <begin position="1"/>
        <end position="26"/>
    </location>
</feature>
<organism evidence="2">
    <name type="scientific">Ixodes ricinus</name>
    <name type="common">Common tick</name>
    <name type="synonym">Acarus ricinus</name>
    <dbReference type="NCBI Taxonomy" id="34613"/>
    <lineage>
        <taxon>Eukaryota</taxon>
        <taxon>Metazoa</taxon>
        <taxon>Ecdysozoa</taxon>
        <taxon>Arthropoda</taxon>
        <taxon>Chelicerata</taxon>
        <taxon>Arachnida</taxon>
        <taxon>Acari</taxon>
        <taxon>Parasitiformes</taxon>
        <taxon>Ixodida</taxon>
        <taxon>Ixodoidea</taxon>
        <taxon>Ixodidae</taxon>
        <taxon>Ixodinae</taxon>
        <taxon>Ixodes</taxon>
    </lineage>
</organism>
<dbReference type="EMBL" id="GEGO01000240">
    <property type="protein sequence ID" value="JAR95164.1"/>
    <property type="molecule type" value="Transcribed_RNA"/>
</dbReference>
<reference evidence="2" key="1">
    <citation type="journal article" date="2018" name="PLoS Negl. Trop. Dis.">
        <title>Sialome diversity of ticks revealed by RNAseq of single tick salivary glands.</title>
        <authorList>
            <person name="Perner J."/>
            <person name="Kropackova S."/>
            <person name="Kopacek P."/>
            <person name="Ribeiro J.M."/>
        </authorList>
    </citation>
    <scope>NUCLEOTIDE SEQUENCE</scope>
    <source>
        <strain evidence="2">Siblings of single egg batch collected in Ceske Budejovice</strain>
        <tissue evidence="2">Salivary glands</tissue>
    </source>
</reference>
<dbReference type="AlphaFoldDB" id="A0A147BWL2"/>
<keyword evidence="1" id="KW-0732">Signal</keyword>
<sequence>MAHLCQSVLLNVIFAVYLALTPEAKGCSPPTDTWKFIQNLTEGYIKYKNYNDSRLCVGLRQLFAHNEQYALYNSSFRTSPDTDIRSELLVARVEGCSNVLSIYNSDAPPIYNAT</sequence>
<name>A0A147BWL2_IXORI</name>
<evidence type="ECO:0000256" key="1">
    <source>
        <dbReference type="SAM" id="SignalP"/>
    </source>
</evidence>
<protein>
    <submittedName>
        <fullName evidence="2">Putative secreted protein</fullName>
    </submittedName>
</protein>
<feature type="chain" id="PRO_5007543121" evidence="1">
    <location>
        <begin position="27"/>
        <end position="114"/>
    </location>
</feature>